<keyword evidence="1" id="KW-0472">Membrane</keyword>
<feature type="transmembrane region" description="Helical" evidence="1">
    <location>
        <begin position="42"/>
        <end position="63"/>
    </location>
</feature>
<feature type="transmembrane region" description="Helical" evidence="1">
    <location>
        <begin position="96"/>
        <end position="117"/>
    </location>
</feature>
<feature type="transmembrane region" description="Helical" evidence="1">
    <location>
        <begin position="75"/>
        <end position="91"/>
    </location>
</feature>
<protein>
    <submittedName>
        <fullName evidence="2">Uncharacterized protein</fullName>
    </submittedName>
</protein>
<keyword evidence="1" id="KW-0812">Transmembrane</keyword>
<accession>A0A2T5J8K1</accession>
<keyword evidence="1" id="KW-1133">Transmembrane helix</keyword>
<comment type="caution">
    <text evidence="2">The sequence shown here is derived from an EMBL/GenBank/DDBJ whole genome shotgun (WGS) entry which is preliminary data.</text>
</comment>
<dbReference type="RefSeq" id="WP_107829216.1">
    <property type="nucleotide sequence ID" value="NZ_CP160205.1"/>
</dbReference>
<evidence type="ECO:0000256" key="1">
    <source>
        <dbReference type="SAM" id="Phobius"/>
    </source>
</evidence>
<proteinExistence type="predicted"/>
<reference evidence="2 3" key="1">
    <citation type="submission" date="2018-04" db="EMBL/GenBank/DDBJ databases">
        <title>Genomic Encyclopedia of Archaeal and Bacterial Type Strains, Phase II (KMG-II): from individual species to whole genera.</title>
        <authorList>
            <person name="Goeker M."/>
        </authorList>
    </citation>
    <scope>NUCLEOTIDE SEQUENCE [LARGE SCALE GENOMIC DNA]</scope>
    <source>
        <strain evidence="2 3">DSM 26809</strain>
    </source>
</reference>
<evidence type="ECO:0000313" key="2">
    <source>
        <dbReference type="EMBL" id="PTQ95719.1"/>
    </source>
</evidence>
<sequence length="179" mass="20325">MAKQQSKPQPKAAPKPKADERLVDKYFRELPQAYPTAVDRGVLLISALLILLGFTGLFWALPFPYLSFLGKNNGFINWASFLMALAGYFYYRLSPVLCYLVIFILFVFAYLITRLLVWQNAGGPSLMVISDLEIVLGAIGFYGVSLRNRRTTQWEALNLLFISVAWYLGKLLKKIGARY</sequence>
<feature type="transmembrane region" description="Helical" evidence="1">
    <location>
        <begin position="123"/>
        <end position="144"/>
    </location>
</feature>
<dbReference type="AlphaFoldDB" id="A0A2T5J8K1"/>
<dbReference type="EMBL" id="QAOQ01000005">
    <property type="protein sequence ID" value="PTQ95719.1"/>
    <property type="molecule type" value="Genomic_DNA"/>
</dbReference>
<dbReference type="OrthoDB" id="5515308at2"/>
<dbReference type="Proteomes" id="UP000244168">
    <property type="component" value="Unassembled WGS sequence"/>
</dbReference>
<keyword evidence="3" id="KW-1185">Reference proteome</keyword>
<gene>
    <name evidence="2" type="ORF">C8P68_105227</name>
</gene>
<organism evidence="2 3">
    <name type="scientific">Mucilaginibacter yixingensis</name>
    <dbReference type="NCBI Taxonomy" id="1295612"/>
    <lineage>
        <taxon>Bacteria</taxon>
        <taxon>Pseudomonadati</taxon>
        <taxon>Bacteroidota</taxon>
        <taxon>Sphingobacteriia</taxon>
        <taxon>Sphingobacteriales</taxon>
        <taxon>Sphingobacteriaceae</taxon>
        <taxon>Mucilaginibacter</taxon>
    </lineage>
</organism>
<evidence type="ECO:0000313" key="3">
    <source>
        <dbReference type="Proteomes" id="UP000244168"/>
    </source>
</evidence>
<name>A0A2T5J8K1_9SPHI</name>